<evidence type="ECO:0000256" key="5">
    <source>
        <dbReference type="SAM" id="Phobius"/>
    </source>
</evidence>
<reference evidence="8" key="1">
    <citation type="submission" date="2015-02" db="EMBL/GenBank/DDBJ databases">
        <title>Genome sequencing for Strongylocentrotus purpuratus.</title>
        <authorList>
            <person name="Murali S."/>
            <person name="Liu Y."/>
            <person name="Vee V."/>
            <person name="English A."/>
            <person name="Wang M."/>
            <person name="Skinner E."/>
            <person name="Han Y."/>
            <person name="Muzny D.M."/>
            <person name="Worley K.C."/>
            <person name="Gibbs R.A."/>
        </authorList>
    </citation>
    <scope>NUCLEOTIDE SEQUENCE</scope>
</reference>
<evidence type="ECO:0000313" key="8">
    <source>
        <dbReference type="Proteomes" id="UP000007110"/>
    </source>
</evidence>
<dbReference type="InterPro" id="IPR011016">
    <property type="entry name" value="Znf_RING-CH"/>
</dbReference>
<feature type="transmembrane region" description="Helical" evidence="5">
    <location>
        <begin position="56"/>
        <end position="77"/>
    </location>
</feature>
<accession>A0A7M7T4M6</accession>
<dbReference type="PANTHER" id="PTHR20893">
    <property type="entry name" value="LD08641P"/>
    <property type="match status" value="1"/>
</dbReference>
<dbReference type="InParanoid" id="A0A7M7T4M6"/>
<evidence type="ECO:0000256" key="1">
    <source>
        <dbReference type="ARBA" id="ARBA00022723"/>
    </source>
</evidence>
<keyword evidence="8" id="KW-1185">Reference proteome</keyword>
<feature type="region of interest" description="Disordered" evidence="4">
    <location>
        <begin position="331"/>
        <end position="381"/>
    </location>
</feature>
<feature type="compositionally biased region" description="Polar residues" evidence="4">
    <location>
        <begin position="539"/>
        <end position="548"/>
    </location>
</feature>
<dbReference type="Gene3D" id="3.30.40.10">
    <property type="entry name" value="Zinc/RING finger domain, C3HC4 (zinc finger)"/>
    <property type="match status" value="1"/>
</dbReference>
<dbReference type="GO" id="GO:0008270">
    <property type="term" value="F:zinc ion binding"/>
    <property type="evidence" value="ECO:0007669"/>
    <property type="project" value="UniProtKB-KW"/>
</dbReference>
<feature type="compositionally biased region" description="Polar residues" evidence="4">
    <location>
        <begin position="362"/>
        <end position="374"/>
    </location>
</feature>
<dbReference type="Proteomes" id="UP000007110">
    <property type="component" value="Unassembled WGS sequence"/>
</dbReference>
<dbReference type="OrthoDB" id="2154780at2759"/>
<evidence type="ECO:0000256" key="4">
    <source>
        <dbReference type="SAM" id="MobiDB-lite"/>
    </source>
</evidence>
<feature type="transmembrane region" description="Helical" evidence="5">
    <location>
        <begin position="136"/>
        <end position="152"/>
    </location>
</feature>
<keyword evidence="5" id="KW-0472">Membrane</keyword>
<dbReference type="KEGG" id="spu:105439770"/>
<dbReference type="GeneID" id="105439770"/>
<proteinExistence type="predicted"/>
<dbReference type="OMA" id="ICYDTDK"/>
<dbReference type="EnsemblMetazoa" id="XM_030997712">
    <property type="protein sequence ID" value="XP_030853572"/>
    <property type="gene ID" value="LOC105439770"/>
</dbReference>
<feature type="transmembrane region" description="Helical" evidence="5">
    <location>
        <begin position="103"/>
        <end position="124"/>
    </location>
</feature>
<dbReference type="SMART" id="SM00744">
    <property type="entry name" value="RINGv"/>
    <property type="match status" value="1"/>
</dbReference>
<keyword evidence="5" id="KW-0812">Transmembrane</keyword>
<dbReference type="Pfam" id="PF12906">
    <property type="entry name" value="RINGv"/>
    <property type="match status" value="1"/>
</dbReference>
<feature type="transmembrane region" description="Helical" evidence="5">
    <location>
        <begin position="253"/>
        <end position="272"/>
    </location>
</feature>
<organism evidence="7 8">
    <name type="scientific">Strongylocentrotus purpuratus</name>
    <name type="common">Purple sea urchin</name>
    <dbReference type="NCBI Taxonomy" id="7668"/>
    <lineage>
        <taxon>Eukaryota</taxon>
        <taxon>Metazoa</taxon>
        <taxon>Echinodermata</taxon>
        <taxon>Eleutherozoa</taxon>
        <taxon>Echinozoa</taxon>
        <taxon>Echinoidea</taxon>
        <taxon>Euechinoidea</taxon>
        <taxon>Echinacea</taxon>
        <taxon>Camarodonta</taxon>
        <taxon>Echinidea</taxon>
        <taxon>Strongylocentrotidae</taxon>
        <taxon>Strongylocentrotus</taxon>
    </lineage>
</organism>
<dbReference type="InterPro" id="IPR013083">
    <property type="entry name" value="Znf_RING/FYVE/PHD"/>
</dbReference>
<evidence type="ECO:0000313" key="7">
    <source>
        <dbReference type="EnsemblMetazoa" id="XP_030853572"/>
    </source>
</evidence>
<evidence type="ECO:0000256" key="3">
    <source>
        <dbReference type="ARBA" id="ARBA00022833"/>
    </source>
</evidence>
<name>A0A7M7T4M6_STRPU</name>
<dbReference type="AlphaFoldDB" id="A0A7M7T4M6"/>
<keyword evidence="1" id="KW-0479">Metal-binding</keyword>
<keyword evidence="5" id="KW-1133">Transmembrane helix</keyword>
<evidence type="ECO:0000256" key="2">
    <source>
        <dbReference type="ARBA" id="ARBA00022771"/>
    </source>
</evidence>
<feature type="transmembrane region" description="Helical" evidence="5">
    <location>
        <begin position="292"/>
        <end position="312"/>
    </location>
</feature>
<reference evidence="7" key="2">
    <citation type="submission" date="2021-01" db="UniProtKB">
        <authorList>
            <consortium name="EnsemblMetazoa"/>
        </authorList>
    </citation>
    <scope>IDENTIFICATION</scope>
</reference>
<dbReference type="CDD" id="cd16495">
    <property type="entry name" value="RING_CH-C4HC3_MARCH"/>
    <property type="match status" value="1"/>
</dbReference>
<feature type="transmembrane region" description="Helical" evidence="5">
    <location>
        <begin position="458"/>
        <end position="479"/>
    </location>
</feature>
<dbReference type="RefSeq" id="XP_030853573.1">
    <property type="nucleotide sequence ID" value="XM_030997713.1"/>
</dbReference>
<feature type="transmembrane region" description="Helical" evidence="5">
    <location>
        <begin position="172"/>
        <end position="192"/>
    </location>
</feature>
<protein>
    <recommendedName>
        <fullName evidence="6">RING-CH-type domain-containing protein</fullName>
    </recommendedName>
</protein>
<dbReference type="RefSeq" id="XP_030853572.1">
    <property type="nucleotide sequence ID" value="XM_030997712.1"/>
</dbReference>
<sequence>MWNITIANIMTSLNIYNPIDYSCPANCSGHGACLNGSCICVVQFQGGECDEYNNTYFIAFGSVFYLLCCVSTIQLILCMRSEFQRAKTHSLSAACRITTQKTLYIMVILATFSRGLYFTLLKYIPNHWAANILSMYYPFLLSSCSLCVCFWAEAFHITNKSYERPGSLSKSLVYFLIFNVFLYAALIAQFVASEMVPDRTYLLKVVQGFFGSLIFIEVILFLAYGVEVYFKVKGAFANASSSFDPRTLHLSRFGLLFQGTLQIITAFFLMMSVTEAKWNESIPLLQRNSYVIVFRIVELAMVMWFPCVLWNCRSPEKLWILNPKRILRENTDEEQVTPPTQPIQTERREETNLLSCRRKQEPSTSTSSNYQSTETRSRSGTDPECWICYDRDNPDLGPLITPCTCKGDVAFVHHECLRRWMLELDDSPELIKCKVCKNTYDLKQGKVHLYQGLSSRDATFCFLAFFAMGGGPGAVYAVLQAYPSSTINIVTIGLCVLLEMTCLRYLGYTIANAYKRAKIFSLKIMGKTSTSIIMEENEASTSGELEQSSECKTHAEASSSKCGDPMYGGDEGTTSDVSVVEAEIFEASRTLEQCEVHEIYDPVEAEVVPPLQAERRMDVKI</sequence>
<dbReference type="SUPFAM" id="SSF57850">
    <property type="entry name" value="RING/U-box"/>
    <property type="match status" value="1"/>
</dbReference>
<feature type="region of interest" description="Disordered" evidence="4">
    <location>
        <begin position="537"/>
        <end position="569"/>
    </location>
</feature>
<evidence type="ECO:0000259" key="6">
    <source>
        <dbReference type="PROSITE" id="PS51292"/>
    </source>
</evidence>
<dbReference type="Gene3D" id="2.60.120.260">
    <property type="entry name" value="Galactose-binding domain-like"/>
    <property type="match status" value="1"/>
</dbReference>
<keyword evidence="2" id="KW-0863">Zinc-finger</keyword>
<feature type="domain" description="RING-CH-type" evidence="6">
    <location>
        <begin position="377"/>
        <end position="443"/>
    </location>
</feature>
<feature type="transmembrane region" description="Helical" evidence="5">
    <location>
        <begin position="212"/>
        <end position="232"/>
    </location>
</feature>
<dbReference type="EnsemblMetazoa" id="XM_030997713">
    <property type="protein sequence ID" value="XP_030853573"/>
    <property type="gene ID" value="LOC105439770"/>
</dbReference>
<dbReference type="PANTHER" id="PTHR20893:SF2">
    <property type="entry name" value="LD08641P"/>
    <property type="match status" value="1"/>
</dbReference>
<keyword evidence="3" id="KW-0862">Zinc</keyword>
<feature type="transmembrane region" description="Helical" evidence="5">
    <location>
        <begin position="485"/>
        <end position="506"/>
    </location>
</feature>
<dbReference type="PROSITE" id="PS51292">
    <property type="entry name" value="ZF_RING_CH"/>
    <property type="match status" value="1"/>
</dbReference>